<feature type="transmembrane region" description="Helical" evidence="6">
    <location>
        <begin position="88"/>
        <end position="107"/>
    </location>
</feature>
<dbReference type="InterPro" id="IPR050189">
    <property type="entry name" value="MFS_Efflux_Transporters"/>
</dbReference>
<evidence type="ECO:0000256" key="6">
    <source>
        <dbReference type="SAM" id="Phobius"/>
    </source>
</evidence>
<evidence type="ECO:0000256" key="5">
    <source>
        <dbReference type="ARBA" id="ARBA00023136"/>
    </source>
</evidence>
<dbReference type="GO" id="GO:0005886">
    <property type="term" value="C:plasma membrane"/>
    <property type="evidence" value="ECO:0007669"/>
    <property type="project" value="UniProtKB-SubCell"/>
</dbReference>
<feature type="transmembrane region" description="Helical" evidence="6">
    <location>
        <begin position="309"/>
        <end position="327"/>
    </location>
</feature>
<accession>A0A256G2R1</accession>
<gene>
    <name evidence="9" type="ORF">CEV34_4992</name>
    <name evidence="8" type="ORF">EHE22_05200</name>
</gene>
<reference evidence="9 10" key="1">
    <citation type="submission" date="2017-07" db="EMBL/GenBank/DDBJ databases">
        <title>Phylogenetic study on the rhizospheric bacterium Ochrobactrum sp. A44.</title>
        <authorList>
            <person name="Krzyzanowska D.M."/>
            <person name="Ossowicki A."/>
            <person name="Rajewska M."/>
            <person name="Maciag T."/>
            <person name="Kaczynski Z."/>
            <person name="Czerwicka M."/>
            <person name="Jafra S."/>
        </authorList>
    </citation>
    <scope>NUCLEOTIDE SEQUENCE [LARGE SCALE GENOMIC DNA]</scope>
    <source>
        <strain evidence="9 10">CCUG 30717</strain>
    </source>
</reference>
<dbReference type="Proteomes" id="UP000216188">
    <property type="component" value="Unassembled WGS sequence"/>
</dbReference>
<evidence type="ECO:0000256" key="2">
    <source>
        <dbReference type="ARBA" id="ARBA00022475"/>
    </source>
</evidence>
<name>A0A256G2R1_9HYPH</name>
<dbReference type="Pfam" id="PF07690">
    <property type="entry name" value="MFS_1"/>
    <property type="match status" value="1"/>
</dbReference>
<evidence type="ECO:0000313" key="11">
    <source>
        <dbReference type="Proteomes" id="UP000526233"/>
    </source>
</evidence>
<dbReference type="Gene3D" id="1.20.1250.20">
    <property type="entry name" value="MFS general substrate transporter like domains"/>
    <property type="match status" value="1"/>
</dbReference>
<organism evidence="9 10">
    <name type="scientific">Brucella pseudogrignonensis</name>
    <dbReference type="NCBI Taxonomy" id="419475"/>
    <lineage>
        <taxon>Bacteria</taxon>
        <taxon>Pseudomonadati</taxon>
        <taxon>Pseudomonadota</taxon>
        <taxon>Alphaproteobacteria</taxon>
        <taxon>Hyphomicrobiales</taxon>
        <taxon>Brucellaceae</taxon>
        <taxon>Brucella/Ochrobactrum group</taxon>
        <taxon>Brucella</taxon>
    </lineage>
</organism>
<comment type="caution">
    <text evidence="9">The sequence shown here is derived from an EMBL/GenBank/DDBJ whole genome shotgun (WGS) entry which is preliminary data.</text>
</comment>
<feature type="transmembrane region" description="Helical" evidence="6">
    <location>
        <begin position="21"/>
        <end position="42"/>
    </location>
</feature>
<feature type="transmembrane region" description="Helical" evidence="6">
    <location>
        <begin position="146"/>
        <end position="168"/>
    </location>
</feature>
<feature type="transmembrane region" description="Helical" evidence="6">
    <location>
        <begin position="254"/>
        <end position="273"/>
    </location>
</feature>
<dbReference type="InterPro" id="IPR020846">
    <property type="entry name" value="MFS_dom"/>
</dbReference>
<dbReference type="Proteomes" id="UP000526233">
    <property type="component" value="Unassembled WGS sequence"/>
</dbReference>
<feature type="domain" description="Major facilitator superfamily (MFS) profile" evidence="7">
    <location>
        <begin position="22"/>
        <end position="401"/>
    </location>
</feature>
<evidence type="ECO:0000313" key="10">
    <source>
        <dbReference type="Proteomes" id="UP000216188"/>
    </source>
</evidence>
<keyword evidence="5 6" id="KW-0472">Membrane</keyword>
<dbReference type="CDD" id="cd17324">
    <property type="entry name" value="MFS_NepI_like"/>
    <property type="match status" value="1"/>
</dbReference>
<dbReference type="SUPFAM" id="SSF103473">
    <property type="entry name" value="MFS general substrate transporter"/>
    <property type="match status" value="1"/>
</dbReference>
<dbReference type="RefSeq" id="WP_007879541.1">
    <property type="nucleotide sequence ID" value="NZ_CAXURC020000002.1"/>
</dbReference>
<feature type="transmembrane region" description="Helical" evidence="6">
    <location>
        <begin position="113"/>
        <end position="134"/>
    </location>
</feature>
<keyword evidence="4 6" id="KW-1133">Transmembrane helix</keyword>
<keyword evidence="2" id="KW-1003">Cell membrane</keyword>
<keyword evidence="10" id="KW-1185">Reference proteome</keyword>
<feature type="transmembrane region" description="Helical" evidence="6">
    <location>
        <begin position="348"/>
        <end position="368"/>
    </location>
</feature>
<evidence type="ECO:0000256" key="3">
    <source>
        <dbReference type="ARBA" id="ARBA00022692"/>
    </source>
</evidence>
<feature type="transmembrane region" description="Helical" evidence="6">
    <location>
        <begin position="285"/>
        <end position="303"/>
    </location>
</feature>
<keyword evidence="3 6" id="KW-0812">Transmembrane</keyword>
<dbReference type="PANTHER" id="PTHR43124">
    <property type="entry name" value="PURINE EFFLUX PUMP PBUE"/>
    <property type="match status" value="1"/>
</dbReference>
<protein>
    <submittedName>
        <fullName evidence="8">MFS transporter</fullName>
    </submittedName>
</protein>
<comment type="subcellular location">
    <subcellularLocation>
        <location evidence="1">Cell membrane</location>
        <topology evidence="1">Multi-pass membrane protein</topology>
    </subcellularLocation>
</comment>
<evidence type="ECO:0000256" key="4">
    <source>
        <dbReference type="ARBA" id="ARBA00022989"/>
    </source>
</evidence>
<dbReference type="PROSITE" id="PS50850">
    <property type="entry name" value="MFS"/>
    <property type="match status" value="1"/>
</dbReference>
<evidence type="ECO:0000313" key="9">
    <source>
        <dbReference type="EMBL" id="OYR21270.1"/>
    </source>
</evidence>
<feature type="transmembrane region" description="Helical" evidence="6">
    <location>
        <begin position="374"/>
        <end position="394"/>
    </location>
</feature>
<proteinExistence type="predicted"/>
<feature type="transmembrane region" description="Helical" evidence="6">
    <location>
        <begin position="218"/>
        <end position="242"/>
    </location>
</feature>
<sequence>MSKIQTSASLPETSSRSPARLAELALAIGGFGIGTGEFAIMALLPDIARDLQVDMPSAGHLISSYALGVLIGAPVLAVIGAKLDRRKLLFLFMGLFALGNLASAFMQDYTGLYIMRFVAGFPHGAYFGVASLVAASMAAPGKRAKAVGRVMMGLTVATLCGTPLATWLGQVAGWRAMFAAVGLIAILTMVLVTIYVPKQPADEGASPLRELGAFRRKQVWLTLGIGAIGTGGLFSVFTYVAATVTEVSHVDVKWMPLVFATFGLGMVLGNIVGSKLTDRTVMGTVGMVLLYDMAVMLAFPFLMQHPATAFLNILLVGGGFALVPALQTRLMDVAADAQTLAAALNHSALNLANAIGASLGGLAVAWGFGWTSTGTVGALLAVAGLVVFAISIALDRMGREKSALAIQEAA</sequence>
<dbReference type="InterPro" id="IPR011701">
    <property type="entry name" value="MFS"/>
</dbReference>
<reference evidence="8 11" key="2">
    <citation type="submission" date="2018-11" db="EMBL/GenBank/DDBJ databases">
        <title>Genome sequencing and analysis.</title>
        <authorList>
            <person name="Huang Y.-T."/>
        </authorList>
    </citation>
    <scope>NUCLEOTIDE SEQUENCE [LARGE SCALE GENOMIC DNA]</scope>
    <source>
        <strain evidence="8 11">SHIN</strain>
    </source>
</reference>
<dbReference type="EMBL" id="PKQI01000001">
    <property type="protein sequence ID" value="NNV19828.1"/>
    <property type="molecule type" value="Genomic_DNA"/>
</dbReference>
<dbReference type="InterPro" id="IPR036259">
    <property type="entry name" value="MFS_trans_sf"/>
</dbReference>
<feature type="transmembrane region" description="Helical" evidence="6">
    <location>
        <begin position="62"/>
        <end position="81"/>
    </location>
</feature>
<feature type="transmembrane region" description="Helical" evidence="6">
    <location>
        <begin position="174"/>
        <end position="197"/>
    </location>
</feature>
<dbReference type="PANTHER" id="PTHR43124:SF3">
    <property type="entry name" value="CHLORAMPHENICOL EFFLUX PUMP RV0191"/>
    <property type="match status" value="1"/>
</dbReference>
<dbReference type="AlphaFoldDB" id="A0A256G2R1"/>
<evidence type="ECO:0000313" key="8">
    <source>
        <dbReference type="EMBL" id="NNV19828.1"/>
    </source>
</evidence>
<evidence type="ECO:0000256" key="1">
    <source>
        <dbReference type="ARBA" id="ARBA00004651"/>
    </source>
</evidence>
<dbReference type="STRING" id="419475.A8A54_14800"/>
<dbReference type="EMBL" id="NNRM01000048">
    <property type="protein sequence ID" value="OYR21270.1"/>
    <property type="molecule type" value="Genomic_DNA"/>
</dbReference>
<dbReference type="GO" id="GO:0022857">
    <property type="term" value="F:transmembrane transporter activity"/>
    <property type="evidence" value="ECO:0007669"/>
    <property type="project" value="InterPro"/>
</dbReference>
<evidence type="ECO:0000259" key="7">
    <source>
        <dbReference type="PROSITE" id="PS50850"/>
    </source>
</evidence>